<keyword evidence="3" id="KW-1003">Cell membrane</keyword>
<name>A0A7N0SYD2_KALFE</name>
<evidence type="ECO:0000256" key="2">
    <source>
        <dbReference type="ARBA" id="ARBA00022473"/>
    </source>
</evidence>
<accession>A0A7N0SYD2</accession>
<dbReference type="PANTHER" id="PTHR47855">
    <property type="entry name" value="OS01G0525701 PROTEIN"/>
    <property type="match status" value="1"/>
</dbReference>
<dbReference type="PANTHER" id="PTHR47855:SF4">
    <property type="entry name" value="DVL FAMILY PROTEIN"/>
    <property type="match status" value="1"/>
</dbReference>
<dbReference type="GO" id="GO:0048367">
    <property type="term" value="P:shoot system development"/>
    <property type="evidence" value="ECO:0007669"/>
    <property type="project" value="UniProtKB-ARBA"/>
</dbReference>
<dbReference type="Proteomes" id="UP000594263">
    <property type="component" value="Unplaced"/>
</dbReference>
<dbReference type="GO" id="GO:0008285">
    <property type="term" value="P:negative regulation of cell population proliferation"/>
    <property type="evidence" value="ECO:0007669"/>
    <property type="project" value="InterPro"/>
</dbReference>
<dbReference type="Gramene" id="Kaladp0012s0071.1.v1.1">
    <property type="protein sequence ID" value="Kaladp0012s0071.1.v1.1.CDS.1"/>
    <property type="gene ID" value="Kaladp0012s0071.v1.1"/>
</dbReference>
<evidence type="ECO:0008006" key="10">
    <source>
        <dbReference type="Google" id="ProtNLM"/>
    </source>
</evidence>
<evidence type="ECO:0000256" key="1">
    <source>
        <dbReference type="ARBA" id="ARBA00004162"/>
    </source>
</evidence>
<keyword evidence="4" id="KW-0812">Transmembrane</keyword>
<comment type="subcellular location">
    <subcellularLocation>
        <location evidence="1">Cell membrane</location>
        <topology evidence="1">Single-pass membrane protein</topology>
    </subcellularLocation>
</comment>
<protein>
    <recommendedName>
        <fullName evidence="10">DEVIL-like protein</fullName>
    </recommendedName>
</protein>
<evidence type="ECO:0000256" key="5">
    <source>
        <dbReference type="ARBA" id="ARBA00022989"/>
    </source>
</evidence>
<evidence type="ECO:0000256" key="3">
    <source>
        <dbReference type="ARBA" id="ARBA00022475"/>
    </source>
</evidence>
<dbReference type="Pfam" id="PF08137">
    <property type="entry name" value="DVL"/>
    <property type="match status" value="1"/>
</dbReference>
<keyword evidence="5" id="KW-1133">Transmembrane helix</keyword>
<keyword evidence="2" id="KW-0217">Developmental protein</keyword>
<evidence type="ECO:0000313" key="8">
    <source>
        <dbReference type="EnsemblPlants" id="Kaladp0012s0071.1.v1.1.CDS.1"/>
    </source>
</evidence>
<evidence type="ECO:0000256" key="7">
    <source>
        <dbReference type="ARBA" id="ARBA00024340"/>
    </source>
</evidence>
<dbReference type="InterPro" id="IPR052153">
    <property type="entry name" value="DVL/RTFL_small_peptides"/>
</dbReference>
<evidence type="ECO:0000256" key="6">
    <source>
        <dbReference type="ARBA" id="ARBA00023136"/>
    </source>
</evidence>
<reference evidence="8" key="1">
    <citation type="submission" date="2021-01" db="UniProtKB">
        <authorList>
            <consortium name="EnsemblPlants"/>
        </authorList>
    </citation>
    <scope>IDENTIFICATION</scope>
</reference>
<dbReference type="EnsemblPlants" id="Kaladp0012s0071.1.v1.1">
    <property type="protein sequence ID" value="Kaladp0012s0071.1.v1.1.CDS.1"/>
    <property type="gene ID" value="Kaladp0012s0071.v1.1"/>
</dbReference>
<keyword evidence="6" id="KW-0472">Membrane</keyword>
<dbReference type="InterPro" id="IPR012552">
    <property type="entry name" value="DVL"/>
</dbReference>
<evidence type="ECO:0000313" key="9">
    <source>
        <dbReference type="Proteomes" id="UP000594263"/>
    </source>
</evidence>
<keyword evidence="9" id="KW-1185">Reference proteome</keyword>
<proteinExistence type="inferred from homology"/>
<dbReference type="AlphaFoldDB" id="A0A7N0SYD2"/>
<dbReference type="GO" id="GO:0005886">
    <property type="term" value="C:plasma membrane"/>
    <property type="evidence" value="ECO:0007669"/>
    <property type="project" value="UniProtKB-SubCell"/>
</dbReference>
<sequence>MAGSSLFSFPTRSLKHQTWRKCSMHIREQKARLYIIWRCAVLLVCWQD</sequence>
<comment type="similarity">
    <text evidence="7">Belongs to the DVL/RTFL small polypeptides family.</text>
</comment>
<organism evidence="8 9">
    <name type="scientific">Kalanchoe fedtschenkoi</name>
    <name type="common">Lavender scallops</name>
    <name type="synonym">South American air plant</name>
    <dbReference type="NCBI Taxonomy" id="63787"/>
    <lineage>
        <taxon>Eukaryota</taxon>
        <taxon>Viridiplantae</taxon>
        <taxon>Streptophyta</taxon>
        <taxon>Embryophyta</taxon>
        <taxon>Tracheophyta</taxon>
        <taxon>Spermatophyta</taxon>
        <taxon>Magnoliopsida</taxon>
        <taxon>eudicotyledons</taxon>
        <taxon>Gunneridae</taxon>
        <taxon>Pentapetalae</taxon>
        <taxon>Saxifragales</taxon>
        <taxon>Crassulaceae</taxon>
        <taxon>Kalanchoe</taxon>
    </lineage>
</organism>
<evidence type="ECO:0000256" key="4">
    <source>
        <dbReference type="ARBA" id="ARBA00022692"/>
    </source>
</evidence>